<protein>
    <recommendedName>
        <fullName evidence="3">Fe2OG dioxygenase domain-containing protein</fullName>
    </recommendedName>
</protein>
<gene>
    <name evidence="1" type="ORF">BGW36DRAFT_345295</name>
</gene>
<name>A0AAD4KQ21_9EURO</name>
<evidence type="ECO:0000313" key="1">
    <source>
        <dbReference type="EMBL" id="KAH8693614.1"/>
    </source>
</evidence>
<dbReference type="PANTHER" id="PTHR41677:SF1">
    <property type="entry name" value="FE2OG DIOXYGENASE DOMAIN-CONTAINING PROTEIN"/>
    <property type="match status" value="1"/>
</dbReference>
<dbReference type="GeneID" id="70243479"/>
<evidence type="ECO:0000313" key="2">
    <source>
        <dbReference type="Proteomes" id="UP001201262"/>
    </source>
</evidence>
<comment type="caution">
    <text evidence="1">The sequence shown here is derived from an EMBL/GenBank/DDBJ whole genome shotgun (WGS) entry which is preliminary data.</text>
</comment>
<dbReference type="AlphaFoldDB" id="A0AAD4KQ21"/>
<organism evidence="1 2">
    <name type="scientific">Talaromyces proteolyticus</name>
    <dbReference type="NCBI Taxonomy" id="1131652"/>
    <lineage>
        <taxon>Eukaryota</taxon>
        <taxon>Fungi</taxon>
        <taxon>Dikarya</taxon>
        <taxon>Ascomycota</taxon>
        <taxon>Pezizomycotina</taxon>
        <taxon>Eurotiomycetes</taxon>
        <taxon>Eurotiomycetidae</taxon>
        <taxon>Eurotiales</taxon>
        <taxon>Trichocomaceae</taxon>
        <taxon>Talaromyces</taxon>
        <taxon>Talaromyces sect. Bacilispori</taxon>
    </lineage>
</organism>
<dbReference type="EMBL" id="JAJTJA010000009">
    <property type="protein sequence ID" value="KAH8693614.1"/>
    <property type="molecule type" value="Genomic_DNA"/>
</dbReference>
<keyword evidence="2" id="KW-1185">Reference proteome</keyword>
<dbReference type="RefSeq" id="XP_046069284.1">
    <property type="nucleotide sequence ID" value="XM_046213192.1"/>
</dbReference>
<evidence type="ECO:0008006" key="3">
    <source>
        <dbReference type="Google" id="ProtNLM"/>
    </source>
</evidence>
<dbReference type="PANTHER" id="PTHR41677">
    <property type="entry name" value="YALI0B19030P"/>
    <property type="match status" value="1"/>
</dbReference>
<dbReference type="Proteomes" id="UP001201262">
    <property type="component" value="Unassembled WGS sequence"/>
</dbReference>
<accession>A0AAD4KQ21</accession>
<sequence length="413" mass="46887">MEDISYEIPPSTSHETCQIIQETPQETIAEEVQEQEISSIGSQNVSKSTPSNSGRYVVPIHETLSSLERIPFDPSKHIEFSPPSKTWTMQELDYTEGQGISVVGVSEPFPLFSKEAVMQMRAEILSEEVWDKYQFSSNLSHCQLRGYVPECAPFTYDVWKSPEILDIVSKIAGIDLVPVMDWEIAHINISIQSEGEQAKALEVAQRDADEGVAACPLEDDHPILDWHTDSYPFVCVTMLSDCTNMIGGETALRKGNGGIVKVRGPQMGSAVILQGRYIEHQAMRAFGTSERITSVTSFRPRAPNIKDDTVLTTVRPISDLKELYHQYTEYRFEVLQDRLQDMSRKLRDRKRAHRSYDTEATKAFIREQIEFLEAMDREIIIDKNVQRGYIDDGHLVSDEIKQSSKRKGTYDIV</sequence>
<reference evidence="1" key="1">
    <citation type="submission" date="2021-12" db="EMBL/GenBank/DDBJ databases">
        <title>Convergent genome expansion in fungi linked to evolution of root-endophyte symbiosis.</title>
        <authorList>
            <consortium name="DOE Joint Genome Institute"/>
            <person name="Ke Y.-H."/>
            <person name="Bonito G."/>
            <person name="Liao H.-L."/>
            <person name="Looney B."/>
            <person name="Rojas-Flechas A."/>
            <person name="Nash J."/>
            <person name="Hameed K."/>
            <person name="Schadt C."/>
            <person name="Martin F."/>
            <person name="Crous P.W."/>
            <person name="Miettinen O."/>
            <person name="Magnuson J.K."/>
            <person name="Labbe J."/>
            <person name="Jacobson D."/>
            <person name="Doktycz M.J."/>
            <person name="Veneault-Fourrey C."/>
            <person name="Kuo A."/>
            <person name="Mondo S."/>
            <person name="Calhoun S."/>
            <person name="Riley R."/>
            <person name="Ohm R."/>
            <person name="LaButti K."/>
            <person name="Andreopoulos B."/>
            <person name="Pangilinan J."/>
            <person name="Nolan M."/>
            <person name="Tritt A."/>
            <person name="Clum A."/>
            <person name="Lipzen A."/>
            <person name="Daum C."/>
            <person name="Barry K."/>
            <person name="Grigoriev I.V."/>
            <person name="Vilgalys R."/>
        </authorList>
    </citation>
    <scope>NUCLEOTIDE SEQUENCE</scope>
    <source>
        <strain evidence="1">PMI_201</strain>
    </source>
</reference>
<proteinExistence type="predicted"/>